<feature type="transmembrane region" description="Helical" evidence="1">
    <location>
        <begin position="163"/>
        <end position="179"/>
    </location>
</feature>
<comment type="caution">
    <text evidence="2">The sequence shown here is derived from an EMBL/GenBank/DDBJ whole genome shotgun (WGS) entry which is preliminary data.</text>
</comment>
<accession>A0A090WGJ1</accession>
<feature type="transmembrane region" description="Helical" evidence="1">
    <location>
        <begin position="241"/>
        <end position="274"/>
    </location>
</feature>
<keyword evidence="1" id="KW-1133">Transmembrane helix</keyword>
<protein>
    <submittedName>
        <fullName evidence="2">Uncharacterized protein</fullName>
    </submittedName>
</protein>
<feature type="transmembrane region" description="Helical" evidence="1">
    <location>
        <begin position="50"/>
        <end position="71"/>
    </location>
</feature>
<dbReference type="AlphaFoldDB" id="A0A090WGJ1"/>
<keyword evidence="1" id="KW-0472">Membrane</keyword>
<feature type="transmembrane region" description="Helical" evidence="1">
    <location>
        <begin position="83"/>
        <end position="104"/>
    </location>
</feature>
<keyword evidence="1" id="KW-0812">Transmembrane</keyword>
<evidence type="ECO:0000313" key="3">
    <source>
        <dbReference type="Proteomes" id="UP000029647"/>
    </source>
</evidence>
<reference evidence="2 3" key="1">
    <citation type="journal article" date="2014" name="Genome Announc.">
        <title>Draft Genome Sequences of Marine Flavobacterium Nonlabens Strains NR17, NR24, NR27, NR32, NR33, and Ara13.</title>
        <authorList>
            <person name="Nakanishi M."/>
            <person name="Meirelles P."/>
            <person name="Suzuki R."/>
            <person name="Takatani N."/>
            <person name="Mino S."/>
            <person name="Suda W."/>
            <person name="Oshima K."/>
            <person name="Hattori M."/>
            <person name="Ohkuma M."/>
            <person name="Hosokawa M."/>
            <person name="Miyashita K."/>
            <person name="Thompson F.L."/>
            <person name="Niwa A."/>
            <person name="Sawabe T."/>
            <person name="Sawabe T."/>
        </authorList>
    </citation>
    <scope>NUCLEOTIDE SEQUENCE [LARGE SCALE GENOMIC DNA]</scope>
    <source>
        <strain evidence="3">JCM19275</strain>
    </source>
</reference>
<proteinExistence type="predicted"/>
<name>A0A090WGJ1_NONUL</name>
<organism evidence="2 3">
    <name type="scientific">Nonlabens ulvanivorans</name>
    <name type="common">Persicivirga ulvanivorans</name>
    <dbReference type="NCBI Taxonomy" id="906888"/>
    <lineage>
        <taxon>Bacteria</taxon>
        <taxon>Pseudomonadati</taxon>
        <taxon>Bacteroidota</taxon>
        <taxon>Flavobacteriia</taxon>
        <taxon>Flavobacteriales</taxon>
        <taxon>Flavobacteriaceae</taxon>
        <taxon>Nonlabens</taxon>
    </lineage>
</organism>
<dbReference type="Proteomes" id="UP000029647">
    <property type="component" value="Unassembled WGS sequence"/>
</dbReference>
<feature type="transmembrane region" description="Helical" evidence="1">
    <location>
        <begin position="124"/>
        <end position="143"/>
    </location>
</feature>
<feature type="transmembrane region" description="Helical" evidence="1">
    <location>
        <begin position="200"/>
        <end position="221"/>
    </location>
</feature>
<feature type="transmembrane region" description="Helical" evidence="1">
    <location>
        <begin position="26"/>
        <end position="43"/>
    </location>
</feature>
<evidence type="ECO:0000256" key="1">
    <source>
        <dbReference type="SAM" id="Phobius"/>
    </source>
</evidence>
<evidence type="ECO:0000313" key="2">
    <source>
        <dbReference type="EMBL" id="GAL76086.1"/>
    </source>
</evidence>
<sequence length="432" mass="50048">MGFSVEINCILIDHFLYSHSPLKHNFSYIIGSVWFRVFLLNYTSCMKTKLTLFFLFLLHTFWCTAQEEIAVETLDHNIEFVEMISTVSPVAVNPYLAVFGTALLSKMGFHNKYIHNHPFYDNWFIVILFGLLFSFTAIIGTFVKTNQVTGVIGNAEDFLETKASVLINLIVVVLPTFLNQDPVMEQTVVQAGFITITFKVALLLVITTYFIVVISTVRYFIDLLVFLSPFPLVDSILNLVKIAFTFGLVLLSVFYPTAGFVVTIIIFLVSLLLYRRARRTIQRFKYLVLYPLYNMWRHKEKILTNGEELSILVYNKTKYNKMKAGRIVRLEKEGERLFISRRRYFFFPHKVELDLTGAFIKRGILFSSIINTDQSVSLLLNRSYKNHYVEIAAQLNIQYEEPENAEAANSTSFWKRLKTFFNKKSLKELKTA</sequence>
<dbReference type="EMBL" id="BBNT01000008">
    <property type="protein sequence ID" value="GAL76086.1"/>
    <property type="molecule type" value="Genomic_DNA"/>
</dbReference>
<gene>
    <name evidence="2" type="ORF">JCM19275_2218</name>
</gene>